<dbReference type="GO" id="GO:0071897">
    <property type="term" value="P:DNA biosynthetic process"/>
    <property type="evidence" value="ECO:0007669"/>
    <property type="project" value="UniProtKB-ARBA"/>
</dbReference>
<accession>A0A146LDN1</accession>
<dbReference type="AlphaFoldDB" id="A0A146LDN1"/>
<dbReference type="SUPFAM" id="SSF56219">
    <property type="entry name" value="DNase I-like"/>
    <property type="match status" value="1"/>
</dbReference>
<evidence type="ECO:0000313" key="2">
    <source>
        <dbReference type="EMBL" id="JAQ05172.1"/>
    </source>
</evidence>
<organism evidence="2">
    <name type="scientific">Lygus hesperus</name>
    <name type="common">Western plant bug</name>
    <dbReference type="NCBI Taxonomy" id="30085"/>
    <lineage>
        <taxon>Eukaryota</taxon>
        <taxon>Metazoa</taxon>
        <taxon>Ecdysozoa</taxon>
        <taxon>Arthropoda</taxon>
        <taxon>Hexapoda</taxon>
        <taxon>Insecta</taxon>
        <taxon>Pterygota</taxon>
        <taxon>Neoptera</taxon>
        <taxon>Paraneoptera</taxon>
        <taxon>Hemiptera</taxon>
        <taxon>Heteroptera</taxon>
        <taxon>Panheteroptera</taxon>
        <taxon>Cimicomorpha</taxon>
        <taxon>Miridae</taxon>
        <taxon>Mirini</taxon>
        <taxon>Lygus</taxon>
    </lineage>
</organism>
<dbReference type="CDD" id="cd01650">
    <property type="entry name" value="RT_nLTR_like"/>
    <property type="match status" value="1"/>
</dbReference>
<protein>
    <submittedName>
        <fullName evidence="2">Retrovirus-related Pol polyprotein from type-1 retrotransposable element R1</fullName>
    </submittedName>
</protein>
<dbReference type="Pfam" id="PF14529">
    <property type="entry name" value="Exo_endo_phos_2"/>
    <property type="match status" value="1"/>
</dbReference>
<name>A0A146LDN1_LYGHE</name>
<feature type="domain" description="Reverse transcriptase" evidence="1">
    <location>
        <begin position="483"/>
        <end position="755"/>
    </location>
</feature>
<dbReference type="InterPro" id="IPR036691">
    <property type="entry name" value="Endo/exonu/phosph_ase_sf"/>
</dbReference>
<dbReference type="PANTHER" id="PTHR33481">
    <property type="entry name" value="REVERSE TRANSCRIPTASE"/>
    <property type="match status" value="1"/>
</dbReference>
<feature type="non-terminal residue" evidence="2">
    <location>
        <position position="966"/>
    </location>
</feature>
<dbReference type="PROSITE" id="PS50878">
    <property type="entry name" value="RT_POL"/>
    <property type="match status" value="1"/>
</dbReference>
<proteinExistence type="predicted"/>
<gene>
    <name evidence="2" type="primary">PO11_7</name>
    <name evidence="2" type="ORF">g.83611</name>
</gene>
<dbReference type="Gene3D" id="3.60.10.10">
    <property type="entry name" value="Endonuclease/exonuclease/phosphatase"/>
    <property type="match status" value="1"/>
</dbReference>
<dbReference type="Pfam" id="PF00078">
    <property type="entry name" value="RVT_1"/>
    <property type="match status" value="1"/>
</dbReference>
<dbReference type="SUPFAM" id="SSF56672">
    <property type="entry name" value="DNA/RNA polymerases"/>
    <property type="match status" value="1"/>
</dbReference>
<dbReference type="InterPro" id="IPR000477">
    <property type="entry name" value="RT_dom"/>
</dbReference>
<dbReference type="GO" id="GO:0003824">
    <property type="term" value="F:catalytic activity"/>
    <property type="evidence" value="ECO:0007669"/>
    <property type="project" value="InterPro"/>
</dbReference>
<dbReference type="EMBL" id="GDHC01013457">
    <property type="protein sequence ID" value="JAQ05172.1"/>
    <property type="molecule type" value="Transcribed_RNA"/>
</dbReference>
<sequence>MANNNNNKNMKVCQINLQKSKVASDDLLHYITRFDIDLILIQEPYTYKKKAKCLTLINYDLITPTTDDPRACILVHKKWGALPILWNNDRDVIGILINISPNSQNTYKTVAISAYCPGNATEPVSPQLDNLVTWGNNNNYNIMLSADINAHSTLWGERYTDRRGDSASGFLLSSGLNILNTGNTHTYACTTGASIIDITAATPTLLQHIIGWKVIPDLIASDHRMISFSIQSTQPQPIKVQNIRNTDWELFNSTLMDILPPDPIRIEDRMTHQHYTDNFVNTIKSSLDIACPPKVIRPRAKSYWTATLREKRRELRRAQRNHRRTNAEQDRITHREIRSAYRALLNRGKRTSWREYCEKIEEVPEASRLVKLLEGETLPRLGLLQKPDGTYSKDEYDTIEILTSTHFPGSYHLTNPNDDPFPNQTTQQDYYEFSQTLITLEKLEWALFSMKPYKSCGGDGIYTACLQKSFQTIQYHLLEIIRGMLRWGYIPTSLMNTRVVFIPKPSKTNYSDPKSLRPISICSVLIKILEKIIDRHIRETTLTTTPLHQHQYAYMEGKSTEGALHNLVGHIESSIFNRGNVTAIFFDIGGAFDNLSWDSINNALTSRGVHNSIITWSRNYLLNRRIVCSIGNVTTTYIASRGTPQGGSLSPLLWCLVVDDLIHILKDLCHHVQFFADDGVLLIKGEDSTAITRQANITLRALEAWCTNKGLFINPEKINLITFTRKRRAPQIEGLTYLNQPLTPTHKVKYLGILLDSKLNWKPHIEWKYKKTLNSIFCAKRAIGKKWGLTPNIAMWIYKAIILPRVMYGVVVWWPGVKKSSKLLKLEHHVCMMISGAFRTTPTRGMQIILGITPIDVTVKAYAMQAMTRLTTLGEWIHGDTRLQHGLQASHTTITETTSYHCPEALMPSDEIKKTYIWDTGLKCIIQSREAWTTQSANRSLLDYDIVCYTDGSRVVGGEGGSAGSG</sequence>
<dbReference type="PANTHER" id="PTHR33481:SF1">
    <property type="entry name" value="ENDONUCLEASE_EXONUCLEASE_PHOSPHATASE DOMAIN-CONTAINING PROTEIN-RELATED"/>
    <property type="match status" value="1"/>
</dbReference>
<reference evidence="2" key="1">
    <citation type="journal article" date="2016" name="Gigascience">
        <title>De novo construction of an expanded transcriptome assembly for the western tarnished plant bug, Lygus hesperus.</title>
        <authorList>
            <person name="Tassone E.E."/>
            <person name="Geib S.M."/>
            <person name="Hall B."/>
            <person name="Fabrick J.A."/>
            <person name="Brent C.S."/>
            <person name="Hull J.J."/>
        </authorList>
    </citation>
    <scope>NUCLEOTIDE SEQUENCE</scope>
</reference>
<evidence type="ECO:0000259" key="1">
    <source>
        <dbReference type="PROSITE" id="PS50878"/>
    </source>
</evidence>
<dbReference type="InterPro" id="IPR043502">
    <property type="entry name" value="DNA/RNA_pol_sf"/>
</dbReference>
<dbReference type="InterPro" id="IPR005135">
    <property type="entry name" value="Endo/exonuclease/phosphatase"/>
</dbReference>